<dbReference type="PANTHER" id="PTHR42928:SF5">
    <property type="entry name" value="BLR1237 PROTEIN"/>
    <property type="match status" value="1"/>
</dbReference>
<dbReference type="EMBL" id="BARS01037373">
    <property type="protein sequence ID" value="GAG25551.1"/>
    <property type="molecule type" value="Genomic_DNA"/>
</dbReference>
<dbReference type="InterPro" id="IPR042100">
    <property type="entry name" value="Bug_dom1"/>
</dbReference>
<dbReference type="Gene3D" id="3.40.190.150">
    <property type="entry name" value="Bordetella uptake gene, domain 1"/>
    <property type="match status" value="1"/>
</dbReference>
<gene>
    <name evidence="1" type="ORF">S01H1_57315</name>
</gene>
<dbReference type="PROSITE" id="PS51318">
    <property type="entry name" value="TAT"/>
    <property type="match status" value="1"/>
</dbReference>
<reference evidence="1" key="1">
    <citation type="journal article" date="2014" name="Front. Microbiol.">
        <title>High frequency of phylogenetically diverse reductive dehalogenase-homologous genes in deep subseafloor sedimentary metagenomes.</title>
        <authorList>
            <person name="Kawai M."/>
            <person name="Futagami T."/>
            <person name="Toyoda A."/>
            <person name="Takaki Y."/>
            <person name="Nishi S."/>
            <person name="Hori S."/>
            <person name="Arai W."/>
            <person name="Tsubouchi T."/>
            <person name="Morono Y."/>
            <person name="Uchiyama I."/>
            <person name="Ito T."/>
            <person name="Fujiyama A."/>
            <person name="Inagaki F."/>
            <person name="Takami H."/>
        </authorList>
    </citation>
    <scope>NUCLEOTIDE SEQUENCE</scope>
    <source>
        <strain evidence="1">Expedition CK06-06</strain>
    </source>
</reference>
<proteinExistence type="predicted"/>
<evidence type="ECO:0000313" key="1">
    <source>
        <dbReference type="EMBL" id="GAG25551.1"/>
    </source>
</evidence>
<evidence type="ECO:0008006" key="2">
    <source>
        <dbReference type="Google" id="ProtNLM"/>
    </source>
</evidence>
<dbReference type="InterPro" id="IPR005064">
    <property type="entry name" value="BUG"/>
</dbReference>
<dbReference type="InterPro" id="IPR006311">
    <property type="entry name" value="TAT_signal"/>
</dbReference>
<dbReference type="PANTHER" id="PTHR42928">
    <property type="entry name" value="TRICARBOXYLATE-BINDING PROTEIN"/>
    <property type="match status" value="1"/>
</dbReference>
<feature type="non-terminal residue" evidence="1">
    <location>
        <position position="72"/>
    </location>
</feature>
<comment type="caution">
    <text evidence="1">The sequence shown here is derived from an EMBL/GenBank/DDBJ whole genome shotgun (WGS) entry which is preliminary data.</text>
</comment>
<protein>
    <recommendedName>
        <fullName evidence="2">Tripartite tricarboxylate transporter substrate binding protein</fullName>
    </recommendedName>
</protein>
<organism evidence="1">
    <name type="scientific">marine sediment metagenome</name>
    <dbReference type="NCBI Taxonomy" id="412755"/>
    <lineage>
        <taxon>unclassified sequences</taxon>
        <taxon>metagenomes</taxon>
        <taxon>ecological metagenomes</taxon>
    </lineage>
</organism>
<accession>X0XKR6</accession>
<sequence>MKLPRRQFLHLAASAAALPAVSWIAMAQVYPSRPVRLIVGFPGGTAGDILIRLVGQWLSDRLGQPFIIENRP</sequence>
<name>X0XKR6_9ZZZZ</name>
<dbReference type="AlphaFoldDB" id="X0XKR6"/>